<feature type="region of interest" description="Disordered" evidence="1">
    <location>
        <begin position="287"/>
        <end position="307"/>
    </location>
</feature>
<accession>A0A914WEF3</accession>
<dbReference type="WBParaSite" id="PSAMB.scaffold3size181960.g417.t1">
    <property type="protein sequence ID" value="PSAMB.scaffold3size181960.g417.t1"/>
    <property type="gene ID" value="PSAMB.scaffold3size181960.g417"/>
</dbReference>
<evidence type="ECO:0000313" key="2">
    <source>
        <dbReference type="Proteomes" id="UP000887566"/>
    </source>
</evidence>
<sequence>MVFFMVKLSGTLKGGRGTARPENLALRWTAHLTRTIMGPQRSADDFVPTDFRHLLPMSYRDRPAAHAMIFDAAHLLIAAACVSSFICASHSAVSSTKGTFISYFATSQRLRPRSRRQALLFDEFGVPRYSRSQGSTIFQVARGAVGIPGSFLGSTNIFGNESPLLEKNALAATTEQPRYGPNHPPLGAYTIPPRASSGECFCPCLAAAATYAPAKVAYTAPPPAPFEPSVISQTAPATSYLPQPPPLRPSFTDVLAPLQQPRSPALVFGPAPPRGSAGPVLTQFSTPVDGQVGHPEPPPPPPFQGDNNALEQPLVQGQSIPGFVPPRQFGIAQFPEIGHPEPPSSQLRHFGRLRQPNGCSLEAGRSQLPRAPAIDALSGTRAERWLRASMEGARRVRPSLGCATRWRSSRIRIGCARQRPSREQRRSNELPAASYDGSARL</sequence>
<proteinExistence type="predicted"/>
<organism evidence="2 3">
    <name type="scientific">Plectus sambesii</name>
    <dbReference type="NCBI Taxonomy" id="2011161"/>
    <lineage>
        <taxon>Eukaryota</taxon>
        <taxon>Metazoa</taxon>
        <taxon>Ecdysozoa</taxon>
        <taxon>Nematoda</taxon>
        <taxon>Chromadorea</taxon>
        <taxon>Plectida</taxon>
        <taxon>Plectina</taxon>
        <taxon>Plectoidea</taxon>
        <taxon>Plectidae</taxon>
        <taxon>Plectus</taxon>
    </lineage>
</organism>
<dbReference type="Proteomes" id="UP000887566">
    <property type="component" value="Unplaced"/>
</dbReference>
<dbReference type="AlphaFoldDB" id="A0A914WEF3"/>
<protein>
    <submittedName>
        <fullName evidence="3">Uncharacterized protein</fullName>
    </submittedName>
</protein>
<evidence type="ECO:0000256" key="1">
    <source>
        <dbReference type="SAM" id="MobiDB-lite"/>
    </source>
</evidence>
<name>A0A914WEF3_9BILA</name>
<reference evidence="3" key="1">
    <citation type="submission" date="2022-11" db="UniProtKB">
        <authorList>
            <consortium name="WormBaseParasite"/>
        </authorList>
    </citation>
    <scope>IDENTIFICATION</scope>
</reference>
<evidence type="ECO:0000313" key="3">
    <source>
        <dbReference type="WBParaSite" id="PSAMB.scaffold3size181960.g417.t1"/>
    </source>
</evidence>
<keyword evidence="2" id="KW-1185">Reference proteome</keyword>
<feature type="region of interest" description="Disordered" evidence="1">
    <location>
        <begin position="417"/>
        <end position="441"/>
    </location>
</feature>